<dbReference type="PANTHER" id="PTHR37305">
    <property type="entry name" value="INTEGRAL MEMBRANE PROTEIN-RELATED"/>
    <property type="match status" value="1"/>
</dbReference>
<organism evidence="2 3">
    <name type="scientific">Nesterenkonia jeotgali</name>
    <dbReference type="NCBI Taxonomy" id="317018"/>
    <lineage>
        <taxon>Bacteria</taxon>
        <taxon>Bacillati</taxon>
        <taxon>Actinomycetota</taxon>
        <taxon>Actinomycetes</taxon>
        <taxon>Micrococcales</taxon>
        <taxon>Micrococcaceae</taxon>
        <taxon>Nesterenkonia</taxon>
    </lineage>
</organism>
<comment type="caution">
    <text evidence="2">The sequence shown here is derived from an EMBL/GenBank/DDBJ whole genome shotgun (WGS) entry which is preliminary data.</text>
</comment>
<keyword evidence="1" id="KW-0472">Membrane</keyword>
<dbReference type="PANTHER" id="PTHR37305:SF1">
    <property type="entry name" value="MEMBRANE PROTEIN"/>
    <property type="match status" value="1"/>
</dbReference>
<dbReference type="OrthoDB" id="3297477at2"/>
<dbReference type="EMBL" id="LQBM01000002">
    <property type="protein sequence ID" value="KUG59658.1"/>
    <property type="molecule type" value="Genomic_DNA"/>
</dbReference>
<evidence type="ECO:0000313" key="3">
    <source>
        <dbReference type="Proteomes" id="UP000054023"/>
    </source>
</evidence>
<feature type="transmembrane region" description="Helical" evidence="1">
    <location>
        <begin position="106"/>
        <end position="125"/>
    </location>
</feature>
<evidence type="ECO:0000313" key="2">
    <source>
        <dbReference type="EMBL" id="KUG59658.1"/>
    </source>
</evidence>
<protein>
    <recommendedName>
        <fullName evidence="4">ABC transporter permease</fullName>
    </recommendedName>
</protein>
<dbReference type="AlphaFoldDB" id="A0A0W8II89"/>
<sequence length="305" mass="31999">MNPHTSRAPGSAGPGSITTAPPAALGGAELSFPRALRAEWLKLTSLRLNWWLSLVALSMMLLTLLGTVLSSRAQLSDAALQNSAAQNSTLQNSAAPLDGFTLFENVFSSFTLVTLLMGALAAVAITSEHSTGSIRSSLAAVPDRSMFFTAKLLAVCGFIAGLTAVLVALSFLVLLPLAGFYDVMPELLDPALWWLVFSSWAAVIITASLGFGLGALLRSTAGAVITYCLLLFSGPIVLGLLLGISDGAQWVIELMRFEIFALQRQFIGGASMAGDLPPALAGALLLVWAGVVLIPGWLLLTRRDA</sequence>
<keyword evidence="1" id="KW-1133">Transmembrane helix</keyword>
<feature type="transmembrane region" description="Helical" evidence="1">
    <location>
        <begin position="50"/>
        <end position="69"/>
    </location>
</feature>
<dbReference type="STRING" id="317018.AVL63_11100"/>
<dbReference type="RefSeq" id="WP_058887892.1">
    <property type="nucleotide sequence ID" value="NZ_LQBM01000002.1"/>
</dbReference>
<name>A0A0W8II89_9MICC</name>
<evidence type="ECO:0008006" key="4">
    <source>
        <dbReference type="Google" id="ProtNLM"/>
    </source>
</evidence>
<proteinExistence type="predicted"/>
<dbReference type="Proteomes" id="UP000054023">
    <property type="component" value="Unassembled WGS sequence"/>
</dbReference>
<evidence type="ECO:0000256" key="1">
    <source>
        <dbReference type="SAM" id="Phobius"/>
    </source>
</evidence>
<feature type="transmembrane region" description="Helical" evidence="1">
    <location>
        <begin position="152"/>
        <end position="179"/>
    </location>
</feature>
<reference evidence="3" key="1">
    <citation type="submission" date="2015-12" db="EMBL/GenBank/DDBJ databases">
        <authorList>
            <person name="Nair G.R."/>
            <person name="Kaur G."/>
            <person name="Mayilraj S."/>
        </authorList>
    </citation>
    <scope>NUCLEOTIDE SEQUENCE [LARGE SCALE GENOMIC DNA]</scope>
    <source>
        <strain evidence="3">CD08_7</strain>
    </source>
</reference>
<keyword evidence="3" id="KW-1185">Reference proteome</keyword>
<feature type="transmembrane region" description="Helical" evidence="1">
    <location>
        <begin position="191"/>
        <end position="217"/>
    </location>
</feature>
<feature type="transmembrane region" description="Helical" evidence="1">
    <location>
        <begin position="224"/>
        <end position="245"/>
    </location>
</feature>
<accession>A0A0W8II89</accession>
<gene>
    <name evidence="2" type="ORF">AVL63_11100</name>
</gene>
<keyword evidence="1" id="KW-0812">Transmembrane</keyword>
<feature type="transmembrane region" description="Helical" evidence="1">
    <location>
        <begin position="279"/>
        <end position="300"/>
    </location>
</feature>